<evidence type="ECO:0000256" key="4">
    <source>
        <dbReference type="ARBA" id="ARBA00022692"/>
    </source>
</evidence>
<dbReference type="AlphaFoldDB" id="A0A976QNC8"/>
<reference evidence="11" key="1">
    <citation type="submission" date="2020-12" db="EMBL/GenBank/DDBJ databases">
        <title>Digenetic trematode parasites of hygrophilid snails in Albuquerque NM.</title>
        <authorList>
            <person name="Oliver K.D."/>
            <person name="Belka D.J."/>
            <person name="Bublis M.B."/>
            <person name="Correa N.S."/>
            <person name="Dawson M.M."/>
            <person name="Do S.C."/>
            <person name="Freund A.A."/>
            <person name="Goodall L.M."/>
            <person name="Nesbit S.E."/>
            <person name="Price A.N."/>
            <person name="Ulibarri J.R."/>
            <person name="Wiesel A.J."/>
            <person name="Natvig D.O."/>
            <person name="Adema C.M."/>
        </authorList>
    </citation>
    <scope>NUCLEOTIDE SEQUENCE</scope>
    <source>
        <strain evidence="11">GE1</strain>
    </source>
</reference>
<evidence type="ECO:0000313" key="11">
    <source>
        <dbReference type="EMBL" id="UBU96763.1"/>
    </source>
</evidence>
<dbReference type="InterPro" id="IPR024791">
    <property type="entry name" value="Cyt_c/ubiquinol_Oxase_su3"/>
</dbReference>
<evidence type="ECO:0000259" key="10">
    <source>
        <dbReference type="PROSITE" id="PS50253"/>
    </source>
</evidence>
<dbReference type="CDD" id="cd01665">
    <property type="entry name" value="Cyt_c_Oxidase_III"/>
    <property type="match status" value="1"/>
</dbReference>
<dbReference type="Gene3D" id="1.20.120.80">
    <property type="entry name" value="Cytochrome c oxidase, subunit III, four-helix bundle"/>
    <property type="match status" value="1"/>
</dbReference>
<feature type="transmembrane region" description="Helical" evidence="9">
    <location>
        <begin position="12"/>
        <end position="35"/>
    </location>
</feature>
<feature type="transmembrane region" description="Helical" evidence="9">
    <location>
        <begin position="199"/>
        <end position="224"/>
    </location>
</feature>
<accession>A0A976QNC8</accession>
<dbReference type="Pfam" id="PF00510">
    <property type="entry name" value="COX3"/>
    <property type="match status" value="1"/>
</dbReference>
<evidence type="ECO:0000256" key="2">
    <source>
        <dbReference type="ARBA" id="ARBA00010581"/>
    </source>
</evidence>
<comment type="subcellular location">
    <subcellularLocation>
        <location evidence="1">Membrane</location>
        <topology evidence="1">Multi-pass membrane protein</topology>
    </subcellularLocation>
</comment>
<name>A0A976QNC8_9GAST</name>
<protein>
    <recommendedName>
        <fullName evidence="3 8">Cytochrome c oxidase subunit 3</fullName>
    </recommendedName>
</protein>
<dbReference type="GO" id="GO:0005739">
    <property type="term" value="C:mitochondrion"/>
    <property type="evidence" value="ECO:0007669"/>
    <property type="project" value="TreeGrafter"/>
</dbReference>
<dbReference type="PANTHER" id="PTHR11403:SF7">
    <property type="entry name" value="CYTOCHROME C OXIDASE SUBUNIT 3"/>
    <property type="match status" value="1"/>
</dbReference>
<dbReference type="PROSITE" id="PS50253">
    <property type="entry name" value="COX3"/>
    <property type="match status" value="1"/>
</dbReference>
<evidence type="ECO:0000256" key="8">
    <source>
        <dbReference type="RuleBase" id="RU003375"/>
    </source>
</evidence>
<feature type="transmembrane region" description="Helical" evidence="9">
    <location>
        <begin position="236"/>
        <end position="260"/>
    </location>
</feature>
<comment type="similarity">
    <text evidence="2 8">Belongs to the cytochrome c oxidase subunit 3 family.</text>
</comment>
<evidence type="ECO:0000256" key="9">
    <source>
        <dbReference type="SAM" id="Phobius"/>
    </source>
</evidence>
<gene>
    <name evidence="11" type="primary">cox3</name>
</gene>
<dbReference type="SUPFAM" id="SSF81452">
    <property type="entry name" value="Cytochrome c oxidase subunit III-like"/>
    <property type="match status" value="1"/>
</dbReference>
<evidence type="ECO:0000256" key="1">
    <source>
        <dbReference type="ARBA" id="ARBA00004141"/>
    </source>
</evidence>
<evidence type="ECO:0000256" key="3">
    <source>
        <dbReference type="ARBA" id="ARBA00015944"/>
    </source>
</evidence>
<geneLocation type="mitochondrion" evidence="11"/>
<dbReference type="GO" id="GO:0006123">
    <property type="term" value="P:mitochondrial electron transport, cytochrome c to oxygen"/>
    <property type="evidence" value="ECO:0007669"/>
    <property type="project" value="TreeGrafter"/>
</dbReference>
<keyword evidence="5" id="KW-1278">Translocase</keyword>
<dbReference type="GO" id="GO:0016020">
    <property type="term" value="C:membrane"/>
    <property type="evidence" value="ECO:0007669"/>
    <property type="project" value="UniProtKB-SubCell"/>
</dbReference>
<keyword evidence="4 8" id="KW-0812">Transmembrane</keyword>
<organism evidence="11">
    <name type="scientific">Gyraulus sp. GE1</name>
    <dbReference type="NCBI Taxonomy" id="2880038"/>
    <lineage>
        <taxon>Eukaryota</taxon>
        <taxon>Metazoa</taxon>
        <taxon>Spiralia</taxon>
        <taxon>Lophotrochozoa</taxon>
        <taxon>Mollusca</taxon>
        <taxon>Gastropoda</taxon>
        <taxon>Heterobranchia</taxon>
        <taxon>Euthyneura</taxon>
        <taxon>Panpulmonata</taxon>
        <taxon>Hygrophila</taxon>
        <taxon>Lymnaeoidea</taxon>
        <taxon>Planorbidae</taxon>
        <taxon>Gyraulus</taxon>
    </lineage>
</organism>
<dbReference type="Gene3D" id="1.10.287.70">
    <property type="match status" value="1"/>
</dbReference>
<dbReference type="InterPro" id="IPR033945">
    <property type="entry name" value="Cyt_c_oxase_su3_dom"/>
</dbReference>
<dbReference type="InterPro" id="IPR035973">
    <property type="entry name" value="Cyt_c_oxidase_su3-like_sf"/>
</dbReference>
<comment type="function">
    <text evidence="8">Component of the cytochrome c oxidase, the last enzyme in the mitochondrial electron transport chain which drives oxidative phosphorylation. The respiratory chain contains 3 multisubunit complexes succinate dehydrogenase (complex II, CII), ubiquinol-cytochrome c oxidoreductase (cytochrome b-c1 complex, complex III, CIII) and cytochrome c oxidase (complex IV, CIV), that cooperate to transfer electrons derived from NADH and succinate to molecular oxygen, creating an electrochemical gradient over the inner membrane that drives transmembrane transport and the ATP synthase. Cytochrome c oxidase is the component of the respiratory chain that catalyzes the reduction of oxygen to water. Electrons originating from reduced cytochrome c in the intermembrane space (IMS) are transferred via the dinuclear copper A center (CU(A)) of subunit 2 and heme A of subunit 1 to the active site in subunit 1, a binuclear center (BNC) formed by heme A3 and copper B (CU(B)). The BNC reduces molecular oxygen to 2 water molecules using 4 electrons from cytochrome c in the IMS and 4 protons from the mitochondrial matrix.</text>
</comment>
<dbReference type="EMBL" id="MW357851">
    <property type="protein sequence ID" value="UBU96763.1"/>
    <property type="molecule type" value="Genomic_DNA"/>
</dbReference>
<proteinExistence type="inferred from homology"/>
<dbReference type="FunFam" id="1.20.120.80:FF:000002">
    <property type="entry name" value="Cytochrome c oxidase subunit 3"/>
    <property type="match status" value="1"/>
</dbReference>
<keyword evidence="7 9" id="KW-0472">Membrane</keyword>
<evidence type="ECO:0000256" key="6">
    <source>
        <dbReference type="ARBA" id="ARBA00022989"/>
    </source>
</evidence>
<dbReference type="PANTHER" id="PTHR11403">
    <property type="entry name" value="CYTOCHROME C OXIDASE SUBUNIT III"/>
    <property type="match status" value="1"/>
</dbReference>
<dbReference type="InterPro" id="IPR000298">
    <property type="entry name" value="Cyt_c_oxidase-like_su3"/>
</dbReference>
<feature type="transmembrane region" description="Helical" evidence="9">
    <location>
        <begin position="160"/>
        <end position="179"/>
    </location>
</feature>
<feature type="transmembrane region" description="Helical" evidence="9">
    <location>
        <begin position="41"/>
        <end position="59"/>
    </location>
</feature>
<feature type="transmembrane region" description="Helical" evidence="9">
    <location>
        <begin position="80"/>
        <end position="103"/>
    </location>
</feature>
<evidence type="ECO:0000256" key="5">
    <source>
        <dbReference type="ARBA" id="ARBA00022967"/>
    </source>
</evidence>
<evidence type="ECO:0000256" key="7">
    <source>
        <dbReference type="ARBA" id="ARBA00023136"/>
    </source>
</evidence>
<dbReference type="InterPro" id="IPR013833">
    <property type="entry name" value="Cyt_c_oxidase_su3_a-hlx"/>
</dbReference>
<keyword evidence="6 9" id="KW-1133">Transmembrane helix</keyword>
<feature type="transmembrane region" description="Helical" evidence="9">
    <location>
        <begin position="123"/>
        <end position="148"/>
    </location>
</feature>
<dbReference type="GO" id="GO:0004129">
    <property type="term" value="F:cytochrome-c oxidase activity"/>
    <property type="evidence" value="ECO:0007669"/>
    <property type="project" value="InterPro"/>
</dbReference>
<feature type="domain" description="Heme-copper oxidase subunit III family profile" evidence="10">
    <location>
        <begin position="5"/>
        <end position="262"/>
    </location>
</feature>
<keyword evidence="8 11" id="KW-0496">Mitochondrion</keyword>
<sequence length="262" mass="30447">MTYFMRQPFHLVEFSPWPLLISMSIFSMPIGLINYVRFNNLNILLFAMMLTVIISYLWWRDVTRESTYQGFHNKAVVSGIKFGVILFILSEICFFLAFFWAYFHSSLSPSIEVGGTWPPIGIYTLQAFQVPMLNTMVLLLSGVSVTWCHHSIEEGNYKNSLQSLLITVVLGVYFLYLQYGEYNETAFCLSDGIYGSCFFLATGFHGMHVMVGVTFLTVCLFRLLNFHFSKNHHVGFLAAAWYWHFVDVVWLFLYMSIYWWGS</sequence>